<dbReference type="InterPro" id="IPR000276">
    <property type="entry name" value="GPCR_Rhodpsn"/>
</dbReference>
<dbReference type="RefSeq" id="XP_026687089.1">
    <property type="nucleotide sequence ID" value="XM_026831288.1"/>
</dbReference>
<dbReference type="KEGG" id="dci:113471844"/>
<keyword evidence="5 7" id="KW-0472">Membrane</keyword>
<feature type="domain" description="G-protein coupled receptors family 1 profile" evidence="8">
    <location>
        <begin position="1"/>
        <end position="114"/>
    </location>
</feature>
<dbReference type="PaxDb" id="121845-A0A3Q0JFB3"/>
<dbReference type="Proteomes" id="UP000079169">
    <property type="component" value="Unplaced"/>
</dbReference>
<dbReference type="AlphaFoldDB" id="A0A3Q0JFB3"/>
<feature type="non-terminal residue" evidence="10">
    <location>
        <position position="415"/>
    </location>
</feature>
<evidence type="ECO:0000313" key="9">
    <source>
        <dbReference type="Proteomes" id="UP000079169"/>
    </source>
</evidence>
<feature type="region of interest" description="Disordered" evidence="6">
    <location>
        <begin position="282"/>
        <end position="373"/>
    </location>
</feature>
<evidence type="ECO:0000256" key="6">
    <source>
        <dbReference type="SAM" id="MobiDB-lite"/>
    </source>
</evidence>
<dbReference type="GeneID" id="113471844"/>
<organism evidence="9 10">
    <name type="scientific">Diaphorina citri</name>
    <name type="common">Asian citrus psyllid</name>
    <dbReference type="NCBI Taxonomy" id="121845"/>
    <lineage>
        <taxon>Eukaryota</taxon>
        <taxon>Metazoa</taxon>
        <taxon>Ecdysozoa</taxon>
        <taxon>Arthropoda</taxon>
        <taxon>Hexapoda</taxon>
        <taxon>Insecta</taxon>
        <taxon>Pterygota</taxon>
        <taxon>Neoptera</taxon>
        <taxon>Paraneoptera</taxon>
        <taxon>Hemiptera</taxon>
        <taxon>Sternorrhyncha</taxon>
        <taxon>Psylloidea</taxon>
        <taxon>Psyllidae</taxon>
        <taxon>Diaphorininae</taxon>
        <taxon>Diaphorina</taxon>
    </lineage>
</organism>
<accession>A0A3Q0JFB3</accession>
<dbReference type="SUPFAM" id="SSF81321">
    <property type="entry name" value="Family A G protein-coupled receptor-like"/>
    <property type="match status" value="1"/>
</dbReference>
<comment type="similarity">
    <text evidence="2">Belongs to the G-protein coupled receptor 1 family.</text>
</comment>
<evidence type="ECO:0000259" key="8">
    <source>
        <dbReference type="PROSITE" id="PS50262"/>
    </source>
</evidence>
<dbReference type="PROSITE" id="PS50262">
    <property type="entry name" value="G_PROTEIN_RECEP_F1_2"/>
    <property type="match status" value="1"/>
</dbReference>
<gene>
    <name evidence="10" type="primary">LOC113471844</name>
</gene>
<dbReference type="GO" id="GO:0016020">
    <property type="term" value="C:membrane"/>
    <property type="evidence" value="ECO:0007669"/>
    <property type="project" value="UniProtKB-SubCell"/>
</dbReference>
<evidence type="ECO:0000256" key="4">
    <source>
        <dbReference type="ARBA" id="ARBA00022989"/>
    </source>
</evidence>
<keyword evidence="3 7" id="KW-0812">Transmembrane</keyword>
<evidence type="ECO:0000256" key="2">
    <source>
        <dbReference type="ARBA" id="ARBA00010663"/>
    </source>
</evidence>
<dbReference type="Gene3D" id="1.20.1070.10">
    <property type="entry name" value="Rhodopsin 7-helix transmembrane proteins"/>
    <property type="match status" value="1"/>
</dbReference>
<evidence type="ECO:0000256" key="7">
    <source>
        <dbReference type="SAM" id="Phobius"/>
    </source>
</evidence>
<feature type="compositionally biased region" description="Polar residues" evidence="6">
    <location>
        <begin position="233"/>
        <end position="243"/>
    </location>
</feature>
<feature type="region of interest" description="Disordered" evidence="6">
    <location>
        <begin position="168"/>
        <end position="243"/>
    </location>
</feature>
<keyword evidence="9" id="KW-1185">Reference proteome</keyword>
<dbReference type="InterPro" id="IPR017452">
    <property type="entry name" value="GPCR_Rhodpsn_7TM"/>
</dbReference>
<dbReference type="GO" id="GO:0004930">
    <property type="term" value="F:G protein-coupled receptor activity"/>
    <property type="evidence" value="ECO:0007669"/>
    <property type="project" value="InterPro"/>
</dbReference>
<feature type="transmembrane region" description="Helical" evidence="7">
    <location>
        <begin position="29"/>
        <end position="50"/>
    </location>
</feature>
<evidence type="ECO:0000256" key="3">
    <source>
        <dbReference type="ARBA" id="ARBA00022692"/>
    </source>
</evidence>
<evidence type="ECO:0000256" key="1">
    <source>
        <dbReference type="ARBA" id="ARBA00004370"/>
    </source>
</evidence>
<feature type="compositionally biased region" description="Basic and acidic residues" evidence="6">
    <location>
        <begin position="174"/>
        <end position="189"/>
    </location>
</feature>
<feature type="compositionally biased region" description="Basic and acidic residues" evidence="6">
    <location>
        <begin position="222"/>
        <end position="232"/>
    </location>
</feature>
<dbReference type="STRING" id="121845.A0A3Q0JFB3"/>
<protein>
    <submittedName>
        <fullName evidence="10">Uncharacterized protein LOC113471844</fullName>
    </submittedName>
</protein>
<evidence type="ECO:0000313" key="10">
    <source>
        <dbReference type="RefSeq" id="XP_026687089.1"/>
    </source>
</evidence>
<keyword evidence="4 7" id="KW-1133">Transmembrane helix</keyword>
<sequence length="415" mass="46575">MFTLIAISIDRYRYIKYENVNIQARYSSLFINLYIWLACTILVCIQKGIFKYKNIIEINPSMCKYEIKFNRDINYGLITITDILPFAVVLSILLYTYTVFGILLYYVNIYSKIRWKKLTKKLKEIDNIVEMSFNLIERKGEPACEDSGETKKVLAKDNGKKWKELKKQARSFSKARDDNKSKEETKIEEIDNQVAEGNEQTCVKETDNENAAGNRASGNQNKHNDTFDDKTSRSGNNLSTNTVTHADNNEIKKFTRIWRLCITKIERSRATIESEISIWTTDRSTAKTSSLPSPTDLSTVVTPSVPSPTDRSTAETPGLPNPTDLSTAETSEHSKDVQPAQPDRSEHSGDAQPAQPARSKHNRDAQPASDNFFGSLQGDDLLISCGESVDPIVVTSGDDLLISCGESVDPIVVTS</sequence>
<name>A0A3Q0JFB3_DIACI</name>
<feature type="transmembrane region" description="Helical" evidence="7">
    <location>
        <begin position="83"/>
        <end position="107"/>
    </location>
</feature>
<evidence type="ECO:0000256" key="5">
    <source>
        <dbReference type="ARBA" id="ARBA00023136"/>
    </source>
</evidence>
<feature type="compositionally biased region" description="Low complexity" evidence="6">
    <location>
        <begin position="288"/>
        <end position="311"/>
    </location>
</feature>
<proteinExistence type="inferred from homology"/>
<comment type="subcellular location">
    <subcellularLocation>
        <location evidence="1">Membrane</location>
    </subcellularLocation>
</comment>
<dbReference type="Pfam" id="PF00001">
    <property type="entry name" value="7tm_1"/>
    <property type="match status" value="1"/>
</dbReference>
<reference evidence="10" key="1">
    <citation type="submission" date="2025-08" db="UniProtKB">
        <authorList>
            <consortium name="RefSeq"/>
        </authorList>
    </citation>
    <scope>IDENTIFICATION</scope>
</reference>